<gene>
    <name evidence="2" type="primary">Acey_s0052.g2206</name>
    <name evidence="2" type="ORF">Y032_0052g2206</name>
</gene>
<evidence type="ECO:0000313" key="2">
    <source>
        <dbReference type="EMBL" id="EYC11085.1"/>
    </source>
</evidence>
<proteinExistence type="predicted"/>
<dbReference type="Proteomes" id="UP000024635">
    <property type="component" value="Unassembled WGS sequence"/>
</dbReference>
<organism evidence="2 3">
    <name type="scientific">Ancylostoma ceylanicum</name>
    <dbReference type="NCBI Taxonomy" id="53326"/>
    <lineage>
        <taxon>Eukaryota</taxon>
        <taxon>Metazoa</taxon>
        <taxon>Ecdysozoa</taxon>
        <taxon>Nematoda</taxon>
        <taxon>Chromadorea</taxon>
        <taxon>Rhabditida</taxon>
        <taxon>Rhabditina</taxon>
        <taxon>Rhabditomorpha</taxon>
        <taxon>Strongyloidea</taxon>
        <taxon>Ancylostomatidae</taxon>
        <taxon>Ancylostomatinae</taxon>
        <taxon>Ancylostoma</taxon>
    </lineage>
</organism>
<accession>A0A016U7G1</accession>
<protein>
    <submittedName>
        <fullName evidence="2">Uncharacterized protein</fullName>
    </submittedName>
</protein>
<name>A0A016U7G1_9BILA</name>
<reference evidence="3" key="1">
    <citation type="journal article" date="2015" name="Nat. Genet.">
        <title>The genome and transcriptome of the zoonotic hookworm Ancylostoma ceylanicum identify infection-specific gene families.</title>
        <authorList>
            <person name="Schwarz E.M."/>
            <person name="Hu Y."/>
            <person name="Antoshechkin I."/>
            <person name="Miller M.M."/>
            <person name="Sternberg P.W."/>
            <person name="Aroian R.V."/>
        </authorList>
    </citation>
    <scope>NUCLEOTIDE SEQUENCE</scope>
    <source>
        <strain evidence="3">HY135</strain>
    </source>
</reference>
<feature type="signal peptide" evidence="1">
    <location>
        <begin position="1"/>
        <end position="17"/>
    </location>
</feature>
<dbReference type="AlphaFoldDB" id="A0A016U7G1"/>
<evidence type="ECO:0000256" key="1">
    <source>
        <dbReference type="SAM" id="SignalP"/>
    </source>
</evidence>
<dbReference type="OrthoDB" id="5824604at2759"/>
<keyword evidence="1" id="KW-0732">Signal</keyword>
<sequence length="142" mass="15823">MWAPSLVFVLLVASAYGSILQYPGKVGDRIELDIGRDVKTWKRVRKGDVEEFIKHCAPGENEPRCKGFVTKDNKPADPATEAHVKENGVLVIEKLKATDAGLYSSPDHQSIVRLRKYYCCLVFELHQGPIEFGGSTVLTLLH</sequence>
<feature type="chain" id="PRO_5001488928" evidence="1">
    <location>
        <begin position="18"/>
        <end position="142"/>
    </location>
</feature>
<dbReference type="EMBL" id="JARK01001388">
    <property type="protein sequence ID" value="EYC11085.1"/>
    <property type="molecule type" value="Genomic_DNA"/>
</dbReference>
<comment type="caution">
    <text evidence="2">The sequence shown here is derived from an EMBL/GenBank/DDBJ whole genome shotgun (WGS) entry which is preliminary data.</text>
</comment>
<dbReference type="PANTHER" id="PTHR35182:SF1">
    <property type="entry name" value="COLD-SHOCK PROTEIN-RELATED"/>
    <property type="match status" value="1"/>
</dbReference>
<dbReference type="PANTHER" id="PTHR35182">
    <property type="entry name" value="PROTEIN CBG13762"/>
    <property type="match status" value="1"/>
</dbReference>
<evidence type="ECO:0000313" key="3">
    <source>
        <dbReference type="Proteomes" id="UP000024635"/>
    </source>
</evidence>
<keyword evidence="3" id="KW-1185">Reference proteome</keyword>